<proteinExistence type="inferred from homology"/>
<dbReference type="PANTHER" id="PTHR33452:SF1">
    <property type="entry name" value="INNER MEMBRANE PROTEIN YPHA-RELATED"/>
    <property type="match status" value="1"/>
</dbReference>
<accession>A0A1H3GZQ7</accession>
<comment type="similarity">
    <text evidence="2">Belongs to the DoxX family.</text>
</comment>
<dbReference type="EMBL" id="FNOS01000005">
    <property type="protein sequence ID" value="SDY08813.1"/>
    <property type="molecule type" value="Genomic_DNA"/>
</dbReference>
<evidence type="ECO:0000256" key="6">
    <source>
        <dbReference type="ARBA" id="ARBA00023136"/>
    </source>
</evidence>
<gene>
    <name evidence="8" type="ORF">SAMN04488081_2008</name>
</gene>
<dbReference type="RefSeq" id="WP_093107512.1">
    <property type="nucleotide sequence ID" value="NZ_FNOS01000005.1"/>
</dbReference>
<dbReference type="InterPro" id="IPR051907">
    <property type="entry name" value="DoxX-like_oxidoreductase"/>
</dbReference>
<protein>
    <submittedName>
        <fullName evidence="8">Uncharacterized membrane protein YphA, DoxX/SURF4 family</fullName>
    </submittedName>
</protein>
<dbReference type="Pfam" id="PF07681">
    <property type="entry name" value="DoxX"/>
    <property type="match status" value="1"/>
</dbReference>
<evidence type="ECO:0000256" key="7">
    <source>
        <dbReference type="SAM" id="Phobius"/>
    </source>
</evidence>
<feature type="transmembrane region" description="Helical" evidence="7">
    <location>
        <begin position="61"/>
        <end position="86"/>
    </location>
</feature>
<evidence type="ECO:0000313" key="9">
    <source>
        <dbReference type="Proteomes" id="UP000198647"/>
    </source>
</evidence>
<dbReference type="PANTHER" id="PTHR33452">
    <property type="entry name" value="OXIDOREDUCTASE CATD-RELATED"/>
    <property type="match status" value="1"/>
</dbReference>
<comment type="subcellular location">
    <subcellularLocation>
        <location evidence="1">Cell membrane</location>
        <topology evidence="1">Multi-pass membrane protein</topology>
    </subcellularLocation>
</comment>
<keyword evidence="5 7" id="KW-1133">Transmembrane helix</keyword>
<evidence type="ECO:0000256" key="2">
    <source>
        <dbReference type="ARBA" id="ARBA00006679"/>
    </source>
</evidence>
<evidence type="ECO:0000256" key="5">
    <source>
        <dbReference type="ARBA" id="ARBA00022989"/>
    </source>
</evidence>
<name>A0A1H3GZQ7_9BACI</name>
<feature type="transmembrane region" description="Helical" evidence="7">
    <location>
        <begin position="98"/>
        <end position="118"/>
    </location>
</feature>
<keyword evidence="6 7" id="KW-0472">Membrane</keyword>
<comment type="caution">
    <text evidence="8">The sequence shown here is derived from an EMBL/GenBank/DDBJ whole genome shotgun (WGS) entry which is preliminary data.</text>
</comment>
<keyword evidence="3" id="KW-1003">Cell membrane</keyword>
<reference evidence="8 9" key="1">
    <citation type="submission" date="2016-10" db="EMBL/GenBank/DDBJ databases">
        <authorList>
            <person name="Varghese N."/>
            <person name="Submissions S."/>
        </authorList>
    </citation>
    <scope>NUCLEOTIDE SEQUENCE [LARGE SCALE GENOMIC DNA]</scope>
    <source>
        <strain evidence="8 9">DSM 20748</strain>
    </source>
</reference>
<organism evidence="8 9">
    <name type="scientific">Salimicrobium album</name>
    <dbReference type="NCBI Taxonomy" id="50717"/>
    <lineage>
        <taxon>Bacteria</taxon>
        <taxon>Bacillati</taxon>
        <taxon>Bacillota</taxon>
        <taxon>Bacilli</taxon>
        <taxon>Bacillales</taxon>
        <taxon>Bacillaceae</taxon>
        <taxon>Salimicrobium</taxon>
    </lineage>
</organism>
<dbReference type="Proteomes" id="UP000198647">
    <property type="component" value="Unassembled WGS sequence"/>
</dbReference>
<evidence type="ECO:0000256" key="3">
    <source>
        <dbReference type="ARBA" id="ARBA00022475"/>
    </source>
</evidence>
<dbReference type="InterPro" id="IPR032808">
    <property type="entry name" value="DoxX"/>
</dbReference>
<evidence type="ECO:0000256" key="4">
    <source>
        <dbReference type="ARBA" id="ARBA00022692"/>
    </source>
</evidence>
<keyword evidence="4 7" id="KW-0812">Transmembrane</keyword>
<sequence>MNKRMEWGLLAGRIVLGVIMLAHGLQKAGAIDNTIATFDQIGQPALLAYITVLIEIDGGLALILGIFVVPSAILLGLTMIGAIVLAKLPAGLIGGFEFPLSLLALSIVLAATGSRKLAISEVITKYRKNWI</sequence>
<evidence type="ECO:0000313" key="8">
    <source>
        <dbReference type="EMBL" id="SDY08813.1"/>
    </source>
</evidence>
<evidence type="ECO:0000256" key="1">
    <source>
        <dbReference type="ARBA" id="ARBA00004651"/>
    </source>
</evidence>
<keyword evidence="9" id="KW-1185">Reference proteome</keyword>